<comment type="subcellular location">
    <subcellularLocation>
        <location evidence="3">Cell membrane</location>
        <topology evidence="3">Peripheral membrane protein</topology>
    </subcellularLocation>
</comment>
<feature type="region of interest" description="Disordered" evidence="19">
    <location>
        <begin position="1158"/>
        <end position="1178"/>
    </location>
</feature>
<evidence type="ECO:0000256" key="18">
    <source>
        <dbReference type="RuleBase" id="RU361133"/>
    </source>
</evidence>
<dbReference type="InterPro" id="IPR000571">
    <property type="entry name" value="Znf_CCCH"/>
</dbReference>
<dbReference type="SUPFAM" id="SSF49562">
    <property type="entry name" value="C2 domain (Calcium/lipid-binding domain, CaLB)"/>
    <property type="match status" value="1"/>
</dbReference>
<dbReference type="InterPro" id="IPR000008">
    <property type="entry name" value="C2_dom"/>
</dbReference>
<dbReference type="InterPro" id="IPR036770">
    <property type="entry name" value="Ankyrin_rpt-contain_sf"/>
</dbReference>
<evidence type="ECO:0000313" key="23">
    <source>
        <dbReference type="EMBL" id="KAE8693056.1"/>
    </source>
</evidence>
<dbReference type="GO" id="GO:0051209">
    <property type="term" value="P:release of sequestered calcium ion into cytosol"/>
    <property type="evidence" value="ECO:0007669"/>
    <property type="project" value="TreeGrafter"/>
</dbReference>
<evidence type="ECO:0000256" key="5">
    <source>
        <dbReference type="ARBA" id="ARBA00022475"/>
    </source>
</evidence>
<evidence type="ECO:0000256" key="17">
    <source>
        <dbReference type="PROSITE-ProRule" id="PRU00723"/>
    </source>
</evidence>
<keyword evidence="10 17" id="KW-0862">Zinc</keyword>
<dbReference type="InterPro" id="IPR000909">
    <property type="entry name" value="PLipase_C_PInositol-sp_X_dom"/>
</dbReference>
<dbReference type="SMART" id="SM00149">
    <property type="entry name" value="PLCYc"/>
    <property type="match status" value="1"/>
</dbReference>
<dbReference type="SUPFAM" id="SSF47473">
    <property type="entry name" value="EF-hand"/>
    <property type="match status" value="1"/>
</dbReference>
<feature type="compositionally biased region" description="Acidic residues" evidence="19">
    <location>
        <begin position="291"/>
        <end position="315"/>
    </location>
</feature>
<evidence type="ECO:0000259" key="21">
    <source>
        <dbReference type="PROSITE" id="PS50008"/>
    </source>
</evidence>
<keyword evidence="12 18" id="KW-0443">Lipid metabolism</keyword>
<evidence type="ECO:0000256" key="15">
    <source>
        <dbReference type="ARBA" id="ARBA00023224"/>
    </source>
</evidence>
<dbReference type="Pfam" id="PF00387">
    <property type="entry name" value="PI-PLC-Y"/>
    <property type="match status" value="1"/>
</dbReference>
<dbReference type="InterPro" id="IPR041367">
    <property type="entry name" value="Znf-CCCH_4"/>
</dbReference>
<gene>
    <name evidence="23" type="ORF">F3Y22_tig00110819pilonHSYRG00251</name>
</gene>
<dbReference type="InterPro" id="IPR035892">
    <property type="entry name" value="C2_domain_sf"/>
</dbReference>
<dbReference type="Gene3D" id="1.10.238.10">
    <property type="entry name" value="EF-hand"/>
    <property type="match status" value="1"/>
</dbReference>
<dbReference type="PROSITE" id="PS50008">
    <property type="entry name" value="PIPLC_Y_DOMAIN"/>
    <property type="match status" value="1"/>
</dbReference>
<evidence type="ECO:0000256" key="8">
    <source>
        <dbReference type="ARBA" id="ARBA00022771"/>
    </source>
</evidence>
<evidence type="ECO:0000259" key="22">
    <source>
        <dbReference type="PROSITE" id="PS50103"/>
    </source>
</evidence>
<dbReference type="InterPro" id="IPR001192">
    <property type="entry name" value="PI-PLC_fam"/>
</dbReference>
<keyword evidence="13" id="KW-0238">DNA-binding</keyword>
<evidence type="ECO:0000256" key="4">
    <source>
        <dbReference type="ARBA" id="ARBA00012368"/>
    </source>
</evidence>
<evidence type="ECO:0000256" key="11">
    <source>
        <dbReference type="ARBA" id="ARBA00022963"/>
    </source>
</evidence>
<proteinExistence type="predicted"/>
<dbReference type="PANTHER" id="PTHR10336">
    <property type="entry name" value="PHOSPHOINOSITIDE-SPECIFIC PHOSPHOLIPASE C FAMILY PROTEIN"/>
    <property type="match status" value="1"/>
</dbReference>
<dbReference type="InterPro" id="IPR001711">
    <property type="entry name" value="PLipase_C_Pinositol-sp_Y"/>
</dbReference>
<accession>A0A6A2ZNC5</accession>
<evidence type="ECO:0000313" key="24">
    <source>
        <dbReference type="Proteomes" id="UP000436088"/>
    </source>
</evidence>
<dbReference type="Pfam" id="PF12796">
    <property type="entry name" value="Ank_2"/>
    <property type="match status" value="1"/>
</dbReference>
<evidence type="ECO:0000256" key="10">
    <source>
        <dbReference type="ARBA" id="ARBA00022833"/>
    </source>
</evidence>
<keyword evidence="24" id="KW-1185">Reference proteome</keyword>
<dbReference type="Pfam" id="PF09279">
    <property type="entry name" value="EF-hand_like"/>
    <property type="match status" value="1"/>
</dbReference>
<evidence type="ECO:0000256" key="19">
    <source>
        <dbReference type="SAM" id="MobiDB-lite"/>
    </source>
</evidence>
<evidence type="ECO:0000256" key="14">
    <source>
        <dbReference type="ARBA" id="ARBA00023136"/>
    </source>
</evidence>
<dbReference type="Pfam" id="PF18044">
    <property type="entry name" value="zf-CCCH_4"/>
    <property type="match status" value="1"/>
</dbReference>
<dbReference type="SMART" id="SM00248">
    <property type="entry name" value="ANK"/>
    <property type="match status" value="2"/>
</dbReference>
<comment type="catalytic activity">
    <reaction evidence="1 18">
        <text>a 1,2-diacyl-sn-glycero-3-phospho-(1D-myo-inositol-4,5-bisphosphate) + H2O = 1D-myo-inositol 1,4,5-trisphosphate + a 1,2-diacyl-sn-glycerol + H(+)</text>
        <dbReference type="Rhea" id="RHEA:33179"/>
        <dbReference type="ChEBI" id="CHEBI:15377"/>
        <dbReference type="ChEBI" id="CHEBI:15378"/>
        <dbReference type="ChEBI" id="CHEBI:17815"/>
        <dbReference type="ChEBI" id="CHEBI:58456"/>
        <dbReference type="ChEBI" id="CHEBI:203600"/>
        <dbReference type="EC" id="3.1.4.11"/>
    </reaction>
</comment>
<keyword evidence="14" id="KW-0472">Membrane</keyword>
<organism evidence="23 24">
    <name type="scientific">Hibiscus syriacus</name>
    <name type="common">Rose of Sharon</name>
    <dbReference type="NCBI Taxonomy" id="106335"/>
    <lineage>
        <taxon>Eukaryota</taxon>
        <taxon>Viridiplantae</taxon>
        <taxon>Streptophyta</taxon>
        <taxon>Embryophyta</taxon>
        <taxon>Tracheophyta</taxon>
        <taxon>Spermatophyta</taxon>
        <taxon>Magnoliopsida</taxon>
        <taxon>eudicotyledons</taxon>
        <taxon>Gunneridae</taxon>
        <taxon>Pentapetalae</taxon>
        <taxon>rosids</taxon>
        <taxon>malvids</taxon>
        <taxon>Malvales</taxon>
        <taxon>Malvaceae</taxon>
        <taxon>Malvoideae</taxon>
        <taxon>Hibiscus</taxon>
    </lineage>
</organism>
<evidence type="ECO:0000256" key="13">
    <source>
        <dbReference type="ARBA" id="ARBA00023125"/>
    </source>
</evidence>
<dbReference type="CDD" id="cd08599">
    <property type="entry name" value="PI-PLCc_plant"/>
    <property type="match status" value="1"/>
</dbReference>
<comment type="cofactor">
    <cofactor evidence="2">
        <name>Ca(2+)</name>
        <dbReference type="ChEBI" id="CHEBI:29108"/>
    </cofactor>
</comment>
<dbReference type="Gene3D" id="3.20.20.190">
    <property type="entry name" value="Phosphatidylinositol (PI) phosphodiesterase"/>
    <property type="match status" value="1"/>
</dbReference>
<dbReference type="Proteomes" id="UP000436088">
    <property type="component" value="Unassembled WGS sequence"/>
</dbReference>
<dbReference type="GO" id="GO:0006355">
    <property type="term" value="P:regulation of DNA-templated transcription"/>
    <property type="evidence" value="ECO:0007669"/>
    <property type="project" value="UniProtKB-ARBA"/>
</dbReference>
<feature type="domain" description="C3H1-type" evidence="22">
    <location>
        <begin position="830"/>
        <end position="857"/>
    </location>
</feature>
<dbReference type="Gene3D" id="3.30.1370.210">
    <property type="match status" value="1"/>
</dbReference>
<dbReference type="Gene3D" id="1.25.40.20">
    <property type="entry name" value="Ankyrin repeat-containing domain"/>
    <property type="match status" value="1"/>
</dbReference>
<dbReference type="SMART" id="SM00356">
    <property type="entry name" value="ZnF_C3H1"/>
    <property type="match status" value="2"/>
</dbReference>
<keyword evidence="7" id="KW-0677">Repeat</keyword>
<dbReference type="SUPFAM" id="SSF51695">
    <property type="entry name" value="PLC-like phosphodiesterases"/>
    <property type="match status" value="1"/>
</dbReference>
<evidence type="ECO:0000256" key="7">
    <source>
        <dbReference type="ARBA" id="ARBA00022737"/>
    </source>
</evidence>
<dbReference type="SUPFAM" id="SSF48403">
    <property type="entry name" value="Ankyrin repeat"/>
    <property type="match status" value="1"/>
</dbReference>
<dbReference type="SMART" id="SM00148">
    <property type="entry name" value="PLCXc"/>
    <property type="match status" value="1"/>
</dbReference>
<comment type="caution">
    <text evidence="23">The sequence shown here is derived from an EMBL/GenBank/DDBJ whole genome shotgun (WGS) entry which is preliminary data.</text>
</comment>
<dbReference type="AlphaFoldDB" id="A0A6A2ZNC5"/>
<dbReference type="GO" id="GO:0003677">
    <property type="term" value="F:DNA binding"/>
    <property type="evidence" value="ECO:0007669"/>
    <property type="project" value="UniProtKB-KW"/>
</dbReference>
<dbReference type="GO" id="GO:0016042">
    <property type="term" value="P:lipid catabolic process"/>
    <property type="evidence" value="ECO:0007669"/>
    <property type="project" value="UniProtKB-KW"/>
</dbReference>
<dbReference type="InterPro" id="IPR017946">
    <property type="entry name" value="PLC-like_Pdiesterase_TIM-brl"/>
</dbReference>
<keyword evidence="8 17" id="KW-0863">Zinc-finger</keyword>
<feature type="repeat" description="ANK" evidence="16">
    <location>
        <begin position="674"/>
        <end position="709"/>
    </location>
</feature>
<feature type="region of interest" description="Disordered" evidence="19">
    <location>
        <begin position="258"/>
        <end position="318"/>
    </location>
</feature>
<dbReference type="PROSITE" id="PS50004">
    <property type="entry name" value="C2"/>
    <property type="match status" value="1"/>
</dbReference>
<keyword evidence="15" id="KW-0807">Transducer</keyword>
<dbReference type="PROSITE" id="PS50103">
    <property type="entry name" value="ZF_C3H1"/>
    <property type="match status" value="1"/>
</dbReference>
<dbReference type="Pfam" id="PF00388">
    <property type="entry name" value="PI-PLC-X"/>
    <property type="match status" value="1"/>
</dbReference>
<dbReference type="FunFam" id="1.10.238.10:FF:000254">
    <property type="entry name" value="Phosphoinositide phospholipase C"/>
    <property type="match status" value="1"/>
</dbReference>
<protein>
    <recommendedName>
        <fullName evidence="4 18">Phosphoinositide phospholipase C</fullName>
        <ecNumber evidence="4 18">3.1.4.11</ecNumber>
    </recommendedName>
</protein>
<keyword evidence="6 17" id="KW-0479">Metal-binding</keyword>
<keyword evidence="16" id="KW-0040">ANK repeat</keyword>
<dbReference type="GO" id="GO:0048015">
    <property type="term" value="P:phosphatidylinositol-mediated signaling"/>
    <property type="evidence" value="ECO:0007669"/>
    <property type="project" value="TreeGrafter"/>
</dbReference>
<feature type="compositionally biased region" description="Basic and acidic residues" evidence="19">
    <location>
        <begin position="258"/>
        <end position="275"/>
    </location>
</feature>
<keyword evidence="5" id="KW-1003">Cell membrane</keyword>
<dbReference type="InterPro" id="IPR057444">
    <property type="entry name" value="Znf-CCCH_AtC3H23-like"/>
</dbReference>
<dbReference type="FunFam" id="2.60.40.150:FF:000060">
    <property type="entry name" value="Phosphoinositide phospholipase C"/>
    <property type="match status" value="1"/>
</dbReference>
<dbReference type="PRINTS" id="PR00390">
    <property type="entry name" value="PHPHLIPASEC"/>
</dbReference>
<dbReference type="PROSITE" id="PS50297">
    <property type="entry name" value="ANK_REP_REGION"/>
    <property type="match status" value="1"/>
</dbReference>
<evidence type="ECO:0000256" key="1">
    <source>
        <dbReference type="ARBA" id="ARBA00001195"/>
    </source>
</evidence>
<dbReference type="GO" id="GO:0004435">
    <property type="term" value="F:phosphatidylinositol-4,5-bisphosphate phospholipase C activity"/>
    <property type="evidence" value="ECO:0007669"/>
    <property type="project" value="UniProtKB-EC"/>
</dbReference>
<dbReference type="Pfam" id="PF00168">
    <property type="entry name" value="C2"/>
    <property type="match status" value="1"/>
</dbReference>
<dbReference type="InterPro" id="IPR015359">
    <property type="entry name" value="PLC_EF-hand-like"/>
</dbReference>
<feature type="zinc finger region" description="C3H1-type" evidence="17">
    <location>
        <begin position="830"/>
        <end position="857"/>
    </location>
</feature>
<dbReference type="GO" id="GO:0006950">
    <property type="term" value="P:response to stress"/>
    <property type="evidence" value="ECO:0007669"/>
    <property type="project" value="UniProtKB-ARBA"/>
</dbReference>
<dbReference type="EC" id="3.1.4.11" evidence="4 18"/>
<keyword evidence="9 18" id="KW-0378">Hydrolase</keyword>
<feature type="compositionally biased region" description="Polar residues" evidence="19">
    <location>
        <begin position="1158"/>
        <end position="1171"/>
    </location>
</feature>
<dbReference type="GO" id="GO:0008270">
    <property type="term" value="F:zinc ion binding"/>
    <property type="evidence" value="ECO:0007669"/>
    <property type="project" value="UniProtKB-KW"/>
</dbReference>
<evidence type="ECO:0000259" key="20">
    <source>
        <dbReference type="PROSITE" id="PS50004"/>
    </source>
</evidence>
<evidence type="ECO:0000256" key="2">
    <source>
        <dbReference type="ARBA" id="ARBA00001913"/>
    </source>
</evidence>
<reference evidence="23" key="1">
    <citation type="submission" date="2019-09" db="EMBL/GenBank/DDBJ databases">
        <title>Draft genome information of white flower Hibiscus syriacus.</title>
        <authorList>
            <person name="Kim Y.-M."/>
        </authorList>
    </citation>
    <scope>NUCLEOTIDE SEQUENCE [LARGE SCALE GENOMIC DNA]</scope>
    <source>
        <strain evidence="23">YM2019G1</strain>
    </source>
</reference>
<dbReference type="EMBL" id="VEPZ02001124">
    <property type="protein sequence ID" value="KAE8693056.1"/>
    <property type="molecule type" value="Genomic_DNA"/>
</dbReference>
<dbReference type="PANTHER" id="PTHR10336:SF204">
    <property type="entry name" value="PHOSPHOINOSITIDE PHOSPHOLIPASE C 4-RELATED"/>
    <property type="match status" value="1"/>
</dbReference>
<dbReference type="CDD" id="cd00275">
    <property type="entry name" value="C2_PLC_like"/>
    <property type="match status" value="1"/>
</dbReference>
<evidence type="ECO:0000256" key="16">
    <source>
        <dbReference type="PROSITE-ProRule" id="PRU00023"/>
    </source>
</evidence>
<dbReference type="SMART" id="SM00239">
    <property type="entry name" value="C2"/>
    <property type="match status" value="1"/>
</dbReference>
<keyword evidence="11 18" id="KW-0442">Lipid degradation</keyword>
<evidence type="ECO:0000256" key="12">
    <source>
        <dbReference type="ARBA" id="ARBA00023098"/>
    </source>
</evidence>
<dbReference type="GO" id="GO:0005886">
    <property type="term" value="C:plasma membrane"/>
    <property type="evidence" value="ECO:0007669"/>
    <property type="project" value="UniProtKB-SubCell"/>
</dbReference>
<dbReference type="Gene3D" id="2.60.40.150">
    <property type="entry name" value="C2 domain"/>
    <property type="match status" value="1"/>
</dbReference>
<dbReference type="InterPro" id="IPR011992">
    <property type="entry name" value="EF-hand-dom_pair"/>
</dbReference>
<sequence>MGSYRMCVCFTRKFKVTEAAPPPDVNDAFKKYAEGGPHMTAEQLHRFLVEMQGQGGATVANAEGIVQQVLQKRHHMAKFRRRSLTLDDFHHYLFSADLNPSIGDQVHHDMTAPLSHYFIYTGHNSYLTGNQLSSDCSDVPIIKALKRGVRVVELDIWPNSTKDDVHVLHGRTLTTPVELIKCLKSIKEHAFSASPYPVVITLEDHLTPELQAKVAQMVTQTFGKMLFHPDSECLKEAPTPEDLKYRIIISTKPPKEYLEAESNKDKMNNFQKGKESDDDVWGKEPAGLTGDPEDDKTDSDGSENNRDDEETDSFEPELRLSRAPAYKHLIAIHAGKPKGGLKEALKVEPDKVRRLSLSEQALEKATMSHGTDVVRFTQKNFLRIYPKGTRFNSSNYKPLIGWIYGAQMVAFNMQGYGRYLWLMHGMFRSNGGSGYVKKPDFLMNVNPDGSVFDPKADVPVKKTLKVKVYMGDGWHLDFKHTHFDLYSPPDFYTRVGIAGVPTDEIMKKTKKKEDNWTPVWDEEFMFPLRVPELALLRIEVHEYDISEKDDFAGQTCLPVSELKPGIRAVPLFDRKGEKFNSGRSQKVDRVPKKLSFLLELSASNDLIGFKSAIEEGCHDIDESSLWYGRKIGSRKMGLEERTPLLIVSLFGSKDVMNYIIKSGHVDVNRAHGSDGATALHCAVAGRSFCSTEVVRILLDAGADINSLDANGNRPVDLIVPTRNSTFSLKKKMLQSLLKGSRYDGEIEGLPTEIEGCNSMVQILKDGTEKKEYSIDFTLPNIKSEIYGTDEFRMYNFKVTPCSRAYSHDWTECPFVHPGENARRRDPRKYLYSCVPCPEFRKGSCKQGDNCEYAHGIFECWLHPAQYRTRLCKDETNCKRRVCFFAHKPEELRPVYASIGSALPSPRSYSAMGSSLEMGSMSPHGLGSPSVLLPSTSTPPLTPTGTGSISSPIAGVTWPNQSIIVPSLELHGSRLRTARRVWNMDLEMEQLRPESCHLQPTQQLIDEITGLSSTTNWNNPLSTTSTFSASVDETGESNWFGGISLDTSTHQLQSPIGVSYMTNLASSAMRASQSSGVDTSRPTAGTILSPNPAAFANRRPSFMELTSINHHLGFSSPSAVPCNFSNWGSPDGKLDWGIQGEEKNKLTHALCFAFQSSSSNLGDPAQSISSTSEEPDVSWVQSLVTDSLSEQLSVEDEQQEK</sequence>
<dbReference type="PROSITE" id="PS50088">
    <property type="entry name" value="ANK_REPEAT"/>
    <property type="match status" value="1"/>
</dbReference>
<name>A0A6A2ZNC5_HIBSY</name>
<feature type="domain" description="PI-PLC Y-box" evidence="21">
    <location>
        <begin position="356"/>
        <end position="442"/>
    </location>
</feature>
<evidence type="ECO:0000256" key="6">
    <source>
        <dbReference type="ARBA" id="ARBA00022723"/>
    </source>
</evidence>
<dbReference type="Pfam" id="PF25512">
    <property type="entry name" value="zf-CCCH_AtC3H23"/>
    <property type="match status" value="1"/>
</dbReference>
<feature type="domain" description="C2" evidence="20">
    <location>
        <begin position="437"/>
        <end position="573"/>
    </location>
</feature>
<dbReference type="InterPro" id="IPR002110">
    <property type="entry name" value="Ankyrin_rpt"/>
</dbReference>
<dbReference type="PROSITE" id="PS50007">
    <property type="entry name" value="PIPLC_X_DOMAIN"/>
    <property type="match status" value="1"/>
</dbReference>
<evidence type="ECO:0000256" key="9">
    <source>
        <dbReference type="ARBA" id="ARBA00022801"/>
    </source>
</evidence>
<dbReference type="FunFam" id="3.30.1370.210:FF:000009">
    <property type="entry name" value="Zinc finger CCCH domain-containing protein 66"/>
    <property type="match status" value="1"/>
</dbReference>
<evidence type="ECO:0000256" key="3">
    <source>
        <dbReference type="ARBA" id="ARBA00004202"/>
    </source>
</evidence>